<protein>
    <recommendedName>
        <fullName evidence="2">YCII-related domain-containing protein</fullName>
    </recommendedName>
</protein>
<sequence>MFIINLTYKTQLDKIDQYLNEHIDFLNEQYELENFLVSGRKIPRTGGIILSKASSKLELEKIIEKDPFKINELADYEITEFVPSKTSEELKFLIE</sequence>
<name>A0A8J3BEM7_9FLAO</name>
<feature type="domain" description="YCII-related" evidence="2">
    <location>
        <begin position="1"/>
        <end position="81"/>
    </location>
</feature>
<proteinExistence type="inferred from homology"/>
<evidence type="ECO:0000313" key="3">
    <source>
        <dbReference type="EMBL" id="GGK15816.1"/>
    </source>
</evidence>
<dbReference type="RefSeq" id="WP_188650211.1">
    <property type="nucleotide sequence ID" value="NZ_BMNR01000002.1"/>
</dbReference>
<dbReference type="AlphaFoldDB" id="A0A8J3BEM7"/>
<accession>A0A8J3BEM7</accession>
<evidence type="ECO:0000256" key="1">
    <source>
        <dbReference type="ARBA" id="ARBA00007689"/>
    </source>
</evidence>
<dbReference type="Pfam" id="PF03795">
    <property type="entry name" value="YCII"/>
    <property type="match status" value="1"/>
</dbReference>
<dbReference type="PANTHER" id="PTHR37828:SF1">
    <property type="entry name" value="YCII-RELATED DOMAIN-CONTAINING PROTEIN"/>
    <property type="match status" value="1"/>
</dbReference>
<evidence type="ECO:0000313" key="4">
    <source>
        <dbReference type="Proteomes" id="UP000612329"/>
    </source>
</evidence>
<comment type="similarity">
    <text evidence="1">Belongs to the YciI family.</text>
</comment>
<reference evidence="3" key="1">
    <citation type="journal article" date="2014" name="Int. J. Syst. Evol. Microbiol.">
        <title>Complete genome sequence of Corynebacterium casei LMG S-19264T (=DSM 44701T), isolated from a smear-ripened cheese.</title>
        <authorList>
            <consortium name="US DOE Joint Genome Institute (JGI-PGF)"/>
            <person name="Walter F."/>
            <person name="Albersmeier A."/>
            <person name="Kalinowski J."/>
            <person name="Ruckert C."/>
        </authorList>
    </citation>
    <scope>NUCLEOTIDE SEQUENCE</scope>
    <source>
        <strain evidence="3">JCM 12862</strain>
    </source>
</reference>
<comment type="caution">
    <text evidence="3">The sequence shown here is derived from an EMBL/GenBank/DDBJ whole genome shotgun (WGS) entry which is preliminary data.</text>
</comment>
<dbReference type="InterPro" id="IPR005545">
    <property type="entry name" value="YCII"/>
</dbReference>
<organism evidence="3 4">
    <name type="scientific">Yeosuana aromativorans</name>
    <dbReference type="NCBI Taxonomy" id="288019"/>
    <lineage>
        <taxon>Bacteria</taxon>
        <taxon>Pseudomonadati</taxon>
        <taxon>Bacteroidota</taxon>
        <taxon>Flavobacteriia</taxon>
        <taxon>Flavobacteriales</taxon>
        <taxon>Flavobacteriaceae</taxon>
        <taxon>Yeosuana</taxon>
    </lineage>
</organism>
<keyword evidence="4" id="KW-1185">Reference proteome</keyword>
<reference evidence="3" key="2">
    <citation type="submission" date="2020-09" db="EMBL/GenBank/DDBJ databases">
        <authorList>
            <person name="Sun Q."/>
            <person name="Ohkuma M."/>
        </authorList>
    </citation>
    <scope>NUCLEOTIDE SEQUENCE</scope>
    <source>
        <strain evidence="3">JCM 12862</strain>
    </source>
</reference>
<gene>
    <name evidence="3" type="ORF">GCM10007962_07590</name>
</gene>
<dbReference type="SUPFAM" id="SSF54909">
    <property type="entry name" value="Dimeric alpha+beta barrel"/>
    <property type="match status" value="1"/>
</dbReference>
<dbReference type="Proteomes" id="UP000612329">
    <property type="component" value="Unassembled WGS sequence"/>
</dbReference>
<dbReference type="InterPro" id="IPR011008">
    <property type="entry name" value="Dimeric_a/b-barrel"/>
</dbReference>
<evidence type="ECO:0000259" key="2">
    <source>
        <dbReference type="Pfam" id="PF03795"/>
    </source>
</evidence>
<dbReference type="PANTHER" id="PTHR37828">
    <property type="entry name" value="GSR2449 PROTEIN"/>
    <property type="match status" value="1"/>
</dbReference>
<dbReference type="EMBL" id="BMNR01000002">
    <property type="protein sequence ID" value="GGK15816.1"/>
    <property type="molecule type" value="Genomic_DNA"/>
</dbReference>